<dbReference type="EMBL" id="RWJN01000299">
    <property type="protein sequence ID" value="TCD63416.1"/>
    <property type="molecule type" value="Genomic_DNA"/>
</dbReference>
<organism evidence="1 2">
    <name type="scientific">Steccherinum ochraceum</name>
    <dbReference type="NCBI Taxonomy" id="92696"/>
    <lineage>
        <taxon>Eukaryota</taxon>
        <taxon>Fungi</taxon>
        <taxon>Dikarya</taxon>
        <taxon>Basidiomycota</taxon>
        <taxon>Agaricomycotina</taxon>
        <taxon>Agaricomycetes</taxon>
        <taxon>Polyporales</taxon>
        <taxon>Steccherinaceae</taxon>
        <taxon>Steccherinum</taxon>
    </lineage>
</organism>
<evidence type="ECO:0000313" key="1">
    <source>
        <dbReference type="EMBL" id="TCD63416.1"/>
    </source>
</evidence>
<dbReference type="Proteomes" id="UP000292702">
    <property type="component" value="Unassembled WGS sequence"/>
</dbReference>
<keyword evidence="2" id="KW-1185">Reference proteome</keyword>
<proteinExistence type="predicted"/>
<evidence type="ECO:0000313" key="2">
    <source>
        <dbReference type="Proteomes" id="UP000292702"/>
    </source>
</evidence>
<sequence>MSEIGGSDTSWHHWSQPDTQKEWLPSDSHAQWVLDFLALLHRYSTRPDDKPAQRGTVYALHILGHLNRTDLIDDDRLVTALIWATARSTQTRCDEGSCVAESLKVTGVPLLGVVTVALLEYLVGALPEGSPRLVPIARKLQHVCSVVLSPKELPLGGFFREHRPRDGIAWWRAIKPIEYRILERDSRFLSLVYHLSSVDRENWLNDMQNDAYVRSWVCVIGRWWMAWDKFRSHALSRVSGSHITSLLACHRIRRPTREIWGPELQWVVALRVIAIDLLWSNTWQDSFQNLGPLAADTLDFLSELDPQQALLGVDLEEYLRKMQGCVKEVLCSVPRDAPYDTSSSLLFALKAELQKQIDIAAKFKVDHGSEPSQSLSPIHTFQCFAAA</sequence>
<reference evidence="1 2" key="1">
    <citation type="submission" date="2018-11" db="EMBL/GenBank/DDBJ databases">
        <title>Genome assembly of Steccherinum ochraceum LE-BIN_3174, the white-rot fungus of the Steccherinaceae family (The Residual Polyporoid clade, Polyporales, Basidiomycota).</title>
        <authorList>
            <person name="Fedorova T.V."/>
            <person name="Glazunova O.A."/>
            <person name="Landesman E.O."/>
            <person name="Moiseenko K.V."/>
            <person name="Psurtseva N.V."/>
            <person name="Savinova O.S."/>
            <person name="Shakhova N.V."/>
            <person name="Tyazhelova T.V."/>
            <person name="Vasina D.V."/>
        </authorList>
    </citation>
    <scope>NUCLEOTIDE SEQUENCE [LARGE SCALE GENOMIC DNA]</scope>
    <source>
        <strain evidence="1 2">LE-BIN_3174</strain>
    </source>
</reference>
<comment type="caution">
    <text evidence="1">The sequence shown here is derived from an EMBL/GenBank/DDBJ whole genome shotgun (WGS) entry which is preliminary data.</text>
</comment>
<protein>
    <submittedName>
        <fullName evidence="1">Uncharacterized protein</fullName>
    </submittedName>
</protein>
<dbReference type="AlphaFoldDB" id="A0A4R0R9N4"/>
<name>A0A4R0R9N4_9APHY</name>
<accession>A0A4R0R9N4</accession>
<gene>
    <name evidence="1" type="ORF">EIP91_005415</name>
</gene>